<protein>
    <submittedName>
        <fullName evidence="1">Uncharacterized protein</fullName>
    </submittedName>
</protein>
<name>J9GTX2_9ZZZZ</name>
<dbReference type="EMBL" id="AMCI01001228">
    <property type="protein sequence ID" value="EJX06213.1"/>
    <property type="molecule type" value="Genomic_DNA"/>
</dbReference>
<evidence type="ECO:0000313" key="1">
    <source>
        <dbReference type="EMBL" id="EJX06213.1"/>
    </source>
</evidence>
<organism evidence="1">
    <name type="scientific">gut metagenome</name>
    <dbReference type="NCBI Taxonomy" id="749906"/>
    <lineage>
        <taxon>unclassified sequences</taxon>
        <taxon>metagenomes</taxon>
        <taxon>organismal metagenomes</taxon>
    </lineage>
</organism>
<sequence length="36" mass="3856">MEYIGESRALSRLGFLQECSGCTTYGSTDSNDSSCS</sequence>
<comment type="caution">
    <text evidence="1">The sequence shown here is derived from an EMBL/GenBank/DDBJ whole genome shotgun (WGS) entry which is preliminary data.</text>
</comment>
<proteinExistence type="predicted"/>
<reference evidence="1" key="1">
    <citation type="journal article" date="2012" name="PLoS ONE">
        <title>Gene sets for utilization of primary and secondary nutrition supplies in the distal gut of endangered iberian lynx.</title>
        <authorList>
            <person name="Alcaide M."/>
            <person name="Messina E."/>
            <person name="Richter M."/>
            <person name="Bargiela R."/>
            <person name="Peplies J."/>
            <person name="Huws S.A."/>
            <person name="Newbold C.J."/>
            <person name="Golyshin P.N."/>
            <person name="Simon M.A."/>
            <person name="Lopez G."/>
            <person name="Yakimov M.M."/>
            <person name="Ferrer M."/>
        </authorList>
    </citation>
    <scope>NUCLEOTIDE SEQUENCE</scope>
</reference>
<gene>
    <name evidence="1" type="ORF">EVA_05688</name>
</gene>
<dbReference type="AlphaFoldDB" id="J9GTX2"/>
<accession>J9GTX2</accession>